<feature type="domain" description="Glycosyl transferase family 1" evidence="2">
    <location>
        <begin position="188"/>
        <end position="348"/>
    </location>
</feature>
<dbReference type="PANTHER" id="PTHR46401:SF2">
    <property type="entry name" value="GLYCOSYLTRANSFERASE WBBK-RELATED"/>
    <property type="match status" value="1"/>
</dbReference>
<dbReference type="InterPro" id="IPR028098">
    <property type="entry name" value="Glyco_trans_4-like_N"/>
</dbReference>
<dbReference type="GO" id="GO:0016757">
    <property type="term" value="F:glycosyltransferase activity"/>
    <property type="evidence" value="ECO:0007669"/>
    <property type="project" value="InterPro"/>
</dbReference>
<dbReference type="PANTHER" id="PTHR46401">
    <property type="entry name" value="GLYCOSYLTRANSFERASE WBBK-RELATED"/>
    <property type="match status" value="1"/>
</dbReference>
<dbReference type="CDD" id="cd03801">
    <property type="entry name" value="GT4_PimA-like"/>
    <property type="match status" value="1"/>
</dbReference>
<evidence type="ECO:0000259" key="3">
    <source>
        <dbReference type="Pfam" id="PF13439"/>
    </source>
</evidence>
<dbReference type="Gene3D" id="3.40.50.2000">
    <property type="entry name" value="Glycogen Phosphorylase B"/>
    <property type="match status" value="2"/>
</dbReference>
<keyword evidence="1" id="KW-0808">Transferase</keyword>
<accession>A0A6J7JJ64</accession>
<organism evidence="4">
    <name type="scientific">freshwater metagenome</name>
    <dbReference type="NCBI Taxonomy" id="449393"/>
    <lineage>
        <taxon>unclassified sequences</taxon>
        <taxon>metagenomes</taxon>
        <taxon>ecological metagenomes</taxon>
    </lineage>
</organism>
<dbReference type="InterPro" id="IPR001296">
    <property type="entry name" value="Glyco_trans_1"/>
</dbReference>
<dbReference type="AlphaFoldDB" id="A0A6J7JJ64"/>
<reference evidence="4" key="1">
    <citation type="submission" date="2020-05" db="EMBL/GenBank/DDBJ databases">
        <authorList>
            <person name="Chiriac C."/>
            <person name="Salcher M."/>
            <person name="Ghai R."/>
            <person name="Kavagutti S V."/>
        </authorList>
    </citation>
    <scope>NUCLEOTIDE SEQUENCE</scope>
</reference>
<dbReference type="GO" id="GO:0009103">
    <property type="term" value="P:lipopolysaccharide biosynthetic process"/>
    <property type="evidence" value="ECO:0007669"/>
    <property type="project" value="TreeGrafter"/>
</dbReference>
<feature type="domain" description="Glycosyltransferase subfamily 4-like N-terminal" evidence="3">
    <location>
        <begin position="70"/>
        <end position="178"/>
    </location>
</feature>
<evidence type="ECO:0000313" key="4">
    <source>
        <dbReference type="EMBL" id="CAB4943530.1"/>
    </source>
</evidence>
<name>A0A6J7JJ64_9ZZZZ</name>
<evidence type="ECO:0000256" key="1">
    <source>
        <dbReference type="ARBA" id="ARBA00022679"/>
    </source>
</evidence>
<evidence type="ECO:0000259" key="2">
    <source>
        <dbReference type="Pfam" id="PF00534"/>
    </source>
</evidence>
<dbReference type="Pfam" id="PF00534">
    <property type="entry name" value="Glycos_transf_1"/>
    <property type="match status" value="1"/>
</dbReference>
<dbReference type="EMBL" id="CAFBNL010000007">
    <property type="protein sequence ID" value="CAB4943530.1"/>
    <property type="molecule type" value="Genomic_DNA"/>
</dbReference>
<dbReference type="Pfam" id="PF13439">
    <property type="entry name" value="Glyco_transf_4"/>
    <property type="match status" value="1"/>
</dbReference>
<gene>
    <name evidence="4" type="ORF">UFOPK3789_00224</name>
</gene>
<proteinExistence type="predicted"/>
<protein>
    <submittedName>
        <fullName evidence="4">Unannotated protein</fullName>
    </submittedName>
</protein>
<dbReference type="SUPFAM" id="SSF53756">
    <property type="entry name" value="UDP-Glycosyltransferase/glycogen phosphorylase"/>
    <property type="match status" value="1"/>
</dbReference>
<sequence>MDIYWYWPYLRQEELALADGVLRQGDHLAVHCTPRPLDPISSSLEGCEVLPALPGVDERSSEGSISWGVSRASTYIGRARSRHSVLKGETFDVAHIIYLNPFVDWFALRSLARRVPLVSTVHDVTPHQRRMPMRVEHSILAREYANAGTIVVHHDWVAERLSSEFDVDPERINYIPLPILSPPIAAAEIGLDDGVPEILFFGTLRRNKGVEVLLEAMKLMPTELEFRLRIAGRGFLEVENKVRSAAAMDTRIVAEIGYATAARKSTLYARSSVNILPYTSFESQSAVLQDAYANSVPLIVTDVGALGSTVRSEGTGWVVPPSDANALAEAMLESLRNSDTATKAAANMGRIAAQRTPALIGASLRSLYEDVAGVPQ</sequence>